<name>A0ABX5LCF0_9MICO</name>
<reference evidence="6 7" key="1">
    <citation type="submission" date="2018-03" db="EMBL/GenBank/DDBJ databases">
        <title>Genomic Encyclopedia of Type Strains, Phase III (KMG-III): the genomes of soil and plant-associated and newly described type strains.</title>
        <authorList>
            <person name="Whitman W."/>
        </authorList>
    </citation>
    <scope>NUCLEOTIDE SEQUENCE [LARGE SCALE GENOMIC DNA]</scope>
    <source>
        <strain evidence="6 7">VKM Ac-1602</strain>
    </source>
</reference>
<gene>
    <name evidence="6" type="ORF">B0H03_10521</name>
</gene>
<keyword evidence="4" id="KW-0238">DNA-binding</keyword>
<protein>
    <submittedName>
        <fullName evidence="6">Mutator family transposase</fullName>
    </submittedName>
</protein>
<comment type="caution">
    <text evidence="6">The sequence shown here is derived from an EMBL/GenBank/DDBJ whole genome shotgun (WGS) entry which is preliminary data.</text>
</comment>
<comment type="similarity">
    <text evidence="2">Belongs to the transposase mutator family.</text>
</comment>
<evidence type="ECO:0000313" key="7">
    <source>
        <dbReference type="Proteomes" id="UP000245674"/>
    </source>
</evidence>
<keyword evidence="5" id="KW-0233">DNA recombination</keyword>
<keyword evidence="3" id="KW-0815">Transposition</keyword>
<evidence type="ECO:0000256" key="1">
    <source>
        <dbReference type="ARBA" id="ARBA00002190"/>
    </source>
</evidence>
<evidence type="ECO:0000256" key="5">
    <source>
        <dbReference type="ARBA" id="ARBA00023172"/>
    </source>
</evidence>
<evidence type="ECO:0000256" key="2">
    <source>
        <dbReference type="ARBA" id="ARBA00010961"/>
    </source>
</evidence>
<dbReference type="Pfam" id="PF00872">
    <property type="entry name" value="Transposase_mut"/>
    <property type="match status" value="1"/>
</dbReference>
<dbReference type="InterPro" id="IPR001207">
    <property type="entry name" value="Transposase_mutator"/>
</dbReference>
<dbReference type="EMBL" id="QGDV01000005">
    <property type="protein sequence ID" value="PWJ64246.1"/>
    <property type="molecule type" value="Genomic_DNA"/>
</dbReference>
<keyword evidence="7" id="KW-1185">Reference proteome</keyword>
<evidence type="ECO:0000313" key="6">
    <source>
        <dbReference type="EMBL" id="PWJ64246.1"/>
    </source>
</evidence>
<dbReference type="Proteomes" id="UP000245674">
    <property type="component" value="Unassembled WGS sequence"/>
</dbReference>
<comment type="function">
    <text evidence="1">Required for the transposition of the insertion element.</text>
</comment>
<evidence type="ECO:0000256" key="4">
    <source>
        <dbReference type="ARBA" id="ARBA00023125"/>
    </source>
</evidence>
<proteinExistence type="inferred from homology"/>
<organism evidence="6 7">
    <name type="scientific">Rathayibacter iranicus NCPPB 2253 = VKM Ac-1602</name>
    <dbReference type="NCBI Taxonomy" id="1328868"/>
    <lineage>
        <taxon>Bacteria</taxon>
        <taxon>Bacillati</taxon>
        <taxon>Actinomycetota</taxon>
        <taxon>Actinomycetes</taxon>
        <taxon>Micrococcales</taxon>
        <taxon>Microbacteriaceae</taxon>
        <taxon>Rathayibacter</taxon>
    </lineage>
</organism>
<sequence length="33" mass="3688">MVQTCVVHLIRNAMRFVGYGHRKAVAAALKPIH</sequence>
<evidence type="ECO:0000256" key="3">
    <source>
        <dbReference type="ARBA" id="ARBA00022578"/>
    </source>
</evidence>
<accession>A0ABX5LCF0</accession>